<evidence type="ECO:0000313" key="1">
    <source>
        <dbReference type="EMBL" id="AWO01987.1"/>
    </source>
</evidence>
<dbReference type="Proteomes" id="UP000246099">
    <property type="component" value="Chromosome"/>
</dbReference>
<sequence>MKRQQTEDIIKFLKNNIQPLEDNAHGLSYRASVYLTDGTFLPCVIFRNTKPVVNLAIRRFKEEQTGKGIFSRSSGFGYYEIVKTFVAHGNCINDYDIDRVEKSRFALPLDIQKQIRGETTMGWTGFATKMKDGKYFGFGTTFHWEFFQMPDGCSADDIGEIISHSYVLKTGELRNHKVPFFEHHTDDYKDAVIHRERPFFECYIDNI</sequence>
<accession>A0ABN5LRK6</accession>
<proteinExistence type="predicted"/>
<reference evidence="1 2" key="1">
    <citation type="submission" date="2018-05" db="EMBL/GenBank/DDBJ databases">
        <title>Chitinophaga sp. nov., isolated from rhizosphere soil of Alhagi.</title>
        <authorList>
            <person name="Liu Y."/>
        </authorList>
    </citation>
    <scope>NUCLEOTIDE SEQUENCE [LARGE SCALE GENOMIC DNA]</scope>
    <source>
        <strain evidence="1 2">T22</strain>
    </source>
</reference>
<organism evidence="1 2">
    <name type="scientific">Chitinophaga alhagiae</name>
    <dbReference type="NCBI Taxonomy" id="2203219"/>
    <lineage>
        <taxon>Bacteria</taxon>
        <taxon>Pseudomonadati</taxon>
        <taxon>Bacteroidota</taxon>
        <taxon>Chitinophagia</taxon>
        <taxon>Chitinophagales</taxon>
        <taxon>Chitinophagaceae</taxon>
        <taxon>Chitinophaga</taxon>
    </lineage>
</organism>
<name>A0ABN5LRK6_9BACT</name>
<gene>
    <name evidence="1" type="ORF">DLD77_09900</name>
</gene>
<dbReference type="EMBL" id="CP029600">
    <property type="protein sequence ID" value="AWO01987.1"/>
    <property type="molecule type" value="Genomic_DNA"/>
</dbReference>
<evidence type="ECO:0000313" key="2">
    <source>
        <dbReference type="Proteomes" id="UP000246099"/>
    </source>
</evidence>
<keyword evidence="2" id="KW-1185">Reference proteome</keyword>
<protein>
    <submittedName>
        <fullName evidence="1">Uncharacterized protein</fullName>
    </submittedName>
</protein>
<dbReference type="RefSeq" id="WP_119078194.1">
    <property type="nucleotide sequence ID" value="NZ_CP029600.1"/>
</dbReference>